<dbReference type="Pfam" id="PF17147">
    <property type="entry name" value="PFOR_II"/>
    <property type="match status" value="1"/>
</dbReference>
<name>A0AAT9LBM9_9FIRM</name>
<sequence length="382" mass="41315">MKDAGPKLLQGNEACVEGAIAAGLKFFAGYPITPSTEIAELCALRLPKVGGKFLQMEDEIASMAAVCGASLAGLKSMTATSGPGFSLKQENIGFAVEAEIPCVIVNVQRVGPSTGMPTSPAQGDVLQARWGTHGDHEMVVLCPSSVLEAYTLTVEAFNISETLRTPVILLMDEVVGHLREKVVLPSPQELVVKDRELPAGAKEAYKPYAADQGRIKGVPPLARFGDGYKFHVTGLTHGEDGFPTNSPKVGEKQIVRIWEKIHSRRKELSRVEMLYPEDAEVFVYAYGSTARSAKRAVKEARAQGIRACLIRAMTLWPFIEDVLSDVKKKHPKAVIVPEMNLGQMVRPVKRVIGDACPVIPLNKVAGQLIEPEEILAAIKEAV</sequence>
<gene>
    <name evidence="4" type="ORF">IMF26_10890</name>
</gene>
<dbReference type="CDD" id="cd07034">
    <property type="entry name" value="TPP_PYR_PFOR_IOR-alpha_like"/>
    <property type="match status" value="1"/>
</dbReference>
<dbReference type="NCBIfam" id="NF006412">
    <property type="entry name" value="PRK08659.1"/>
    <property type="match status" value="1"/>
</dbReference>
<feature type="domain" description="Pyruvate flavodoxin/ferredoxin oxidoreductase pyrimidine binding" evidence="2">
    <location>
        <begin position="17"/>
        <end position="252"/>
    </location>
</feature>
<dbReference type="InterPro" id="IPR002880">
    <property type="entry name" value="Pyrv_Fd/Flavodoxin_OxRdtase_N"/>
</dbReference>
<feature type="domain" description="Pyruvate:ferredoxin oxidoreductase core" evidence="3">
    <location>
        <begin position="279"/>
        <end position="374"/>
    </location>
</feature>
<dbReference type="GO" id="GO:0016491">
    <property type="term" value="F:oxidoreductase activity"/>
    <property type="evidence" value="ECO:0007669"/>
    <property type="project" value="UniProtKB-KW"/>
</dbReference>
<dbReference type="InterPro" id="IPR033412">
    <property type="entry name" value="PFOR_II"/>
</dbReference>
<dbReference type="FunFam" id="3.40.50.970:FF:000022">
    <property type="entry name" value="2-oxoglutarate ferredoxin oxidoreductase alpha subunit"/>
    <property type="match status" value="1"/>
</dbReference>
<dbReference type="PANTHER" id="PTHR43088">
    <property type="entry name" value="SUBUNIT OF PYRUVATE:FLAVODOXIN OXIDOREDUCTASE-RELATED"/>
    <property type="match status" value="1"/>
</dbReference>
<accession>A0AAT9LBM9</accession>
<protein>
    <submittedName>
        <fullName evidence="4">2-oxoacid:acceptor oxidoreductase subunit alpha</fullName>
    </submittedName>
</protein>
<dbReference type="SUPFAM" id="SSF52922">
    <property type="entry name" value="TK C-terminal domain-like"/>
    <property type="match status" value="1"/>
</dbReference>
<proteinExistence type="predicted"/>
<dbReference type="KEGG" id="fcz:IMF26_10890"/>
<dbReference type="InterPro" id="IPR029061">
    <property type="entry name" value="THDP-binding"/>
</dbReference>
<dbReference type="AlphaFoldDB" id="A0AAT9LBM9"/>
<dbReference type="PANTHER" id="PTHR43088:SF1">
    <property type="entry name" value="SUBUNIT OF PYRUVATE:FLAVODOXIN OXIDOREDUCTASE"/>
    <property type="match status" value="1"/>
</dbReference>
<dbReference type="SUPFAM" id="SSF52518">
    <property type="entry name" value="Thiamin diphosphate-binding fold (THDP-binding)"/>
    <property type="match status" value="1"/>
</dbReference>
<evidence type="ECO:0000259" key="3">
    <source>
        <dbReference type="Pfam" id="PF17147"/>
    </source>
</evidence>
<dbReference type="Gene3D" id="3.40.50.920">
    <property type="match status" value="1"/>
</dbReference>
<dbReference type="InterPro" id="IPR052368">
    <property type="entry name" value="2-oxoacid_oxidoreductase"/>
</dbReference>
<evidence type="ECO:0000256" key="1">
    <source>
        <dbReference type="ARBA" id="ARBA00023002"/>
    </source>
</evidence>
<evidence type="ECO:0000259" key="2">
    <source>
        <dbReference type="Pfam" id="PF01855"/>
    </source>
</evidence>
<dbReference type="Pfam" id="PF01855">
    <property type="entry name" value="POR_N"/>
    <property type="match status" value="1"/>
</dbReference>
<dbReference type="Gene3D" id="3.40.50.970">
    <property type="match status" value="1"/>
</dbReference>
<evidence type="ECO:0000313" key="4">
    <source>
        <dbReference type="EMBL" id="QUL98491.1"/>
    </source>
</evidence>
<dbReference type="EMBL" id="CP062796">
    <property type="protein sequence ID" value="QUL98491.1"/>
    <property type="molecule type" value="Genomic_DNA"/>
</dbReference>
<reference evidence="4" key="1">
    <citation type="submission" date="2020-10" db="EMBL/GenBank/DDBJ databases">
        <authorList>
            <person name="Kadnikov V."/>
            <person name="Beletsky A.V."/>
            <person name="Mardanov A.V."/>
            <person name="Karnachuk O.V."/>
            <person name="Ravin N.V."/>
        </authorList>
    </citation>
    <scope>NUCLEOTIDE SEQUENCE</scope>
    <source>
        <strain evidence="4">Bu02</strain>
    </source>
</reference>
<dbReference type="InterPro" id="IPR009014">
    <property type="entry name" value="Transketo_C/PFOR_II"/>
</dbReference>
<reference evidence="4" key="2">
    <citation type="journal article" date="2023" name="Biology">
        <title>Prokaryotic Life Associated with Coal-Fire Gas Vents Revealed by Metagenomics.</title>
        <authorList>
            <person name="Kadnikov V.V."/>
            <person name="Mardanov A.V."/>
            <person name="Beletsky A.V."/>
            <person name="Karnachuk O.V."/>
            <person name="Ravin N.V."/>
        </authorList>
    </citation>
    <scope>NUCLEOTIDE SEQUENCE</scope>
    <source>
        <strain evidence="4">Bu02</strain>
    </source>
</reference>
<organism evidence="4">
    <name type="scientific">Candidatus Fermentithermobacillus carboniphilus</name>
    <dbReference type="NCBI Taxonomy" id="3085328"/>
    <lineage>
        <taxon>Bacteria</taxon>
        <taxon>Bacillati</taxon>
        <taxon>Bacillota</taxon>
        <taxon>Candidatus Fermentithermobacillia</taxon>
        <taxon>Candidatus Fermentithermobacillales</taxon>
        <taxon>Candidatus Fermentithermobacillaceae</taxon>
        <taxon>Candidatus Fermentithermobacillus</taxon>
    </lineage>
</organism>
<keyword evidence="1" id="KW-0560">Oxidoreductase</keyword>